<feature type="domain" description="Leucyl-tRNA synthetase editing" evidence="14">
    <location>
        <begin position="277"/>
        <end position="474"/>
    </location>
</feature>
<feature type="binding site" evidence="9">
    <location>
        <position position="704"/>
    </location>
    <ligand>
        <name>ATP</name>
        <dbReference type="ChEBI" id="CHEBI:30616"/>
    </ligand>
</feature>
<keyword evidence="7 9" id="KW-0030">Aminoacyl-tRNA synthetase</keyword>
<dbReference type="GO" id="GO:0005829">
    <property type="term" value="C:cytosol"/>
    <property type="evidence" value="ECO:0007669"/>
    <property type="project" value="TreeGrafter"/>
</dbReference>
<evidence type="ECO:0000259" key="13">
    <source>
        <dbReference type="Pfam" id="PF08264"/>
    </source>
</evidence>
<proteinExistence type="inferred from homology"/>
<evidence type="ECO:0000256" key="2">
    <source>
        <dbReference type="ARBA" id="ARBA00022490"/>
    </source>
</evidence>
<keyword evidence="6 9" id="KW-0648">Protein biosynthesis</keyword>
<evidence type="ECO:0000256" key="7">
    <source>
        <dbReference type="ARBA" id="ARBA00023146"/>
    </source>
</evidence>
<dbReference type="GO" id="GO:0006429">
    <property type="term" value="P:leucyl-tRNA aminoacylation"/>
    <property type="evidence" value="ECO:0007669"/>
    <property type="project" value="UniProtKB-UniRule"/>
</dbReference>
<dbReference type="SUPFAM" id="SSF52374">
    <property type="entry name" value="Nucleotidylyl transferase"/>
    <property type="match status" value="1"/>
</dbReference>
<dbReference type="GO" id="GO:0004823">
    <property type="term" value="F:leucine-tRNA ligase activity"/>
    <property type="evidence" value="ECO:0007669"/>
    <property type="project" value="UniProtKB-UniRule"/>
</dbReference>
<reference evidence="15" key="2">
    <citation type="submission" date="2012-02" db="EMBL/GenBank/DDBJ databases">
        <authorList>
            <person name="Genoscope - CEA"/>
        </authorList>
    </citation>
    <scope>NUCLEOTIDE SEQUENCE</scope>
</reference>
<comment type="similarity">
    <text evidence="1 9 10">Belongs to the class-I aminoacyl-tRNA synthetase family.</text>
</comment>
<keyword evidence="2 9" id="KW-0963">Cytoplasm</keyword>
<comment type="catalytic activity">
    <reaction evidence="8 9">
        <text>tRNA(Leu) + L-leucine + ATP = L-leucyl-tRNA(Leu) + AMP + diphosphate</text>
        <dbReference type="Rhea" id="RHEA:11688"/>
        <dbReference type="Rhea" id="RHEA-COMP:9613"/>
        <dbReference type="Rhea" id="RHEA-COMP:9622"/>
        <dbReference type="ChEBI" id="CHEBI:30616"/>
        <dbReference type="ChEBI" id="CHEBI:33019"/>
        <dbReference type="ChEBI" id="CHEBI:57427"/>
        <dbReference type="ChEBI" id="CHEBI:78442"/>
        <dbReference type="ChEBI" id="CHEBI:78494"/>
        <dbReference type="ChEBI" id="CHEBI:456215"/>
        <dbReference type="EC" id="6.1.1.4"/>
    </reaction>
</comment>
<name>H6RII4_9BACT</name>
<evidence type="ECO:0000259" key="14">
    <source>
        <dbReference type="Pfam" id="PF13603"/>
    </source>
</evidence>
<dbReference type="PRINTS" id="PR00985">
    <property type="entry name" value="TRNASYNTHLEU"/>
</dbReference>
<evidence type="ECO:0000256" key="3">
    <source>
        <dbReference type="ARBA" id="ARBA00022598"/>
    </source>
</evidence>
<dbReference type="EMBL" id="FO117621">
    <property type="protein sequence ID" value="CCG00959.1"/>
    <property type="molecule type" value="Genomic_DNA"/>
</dbReference>
<dbReference type="CDD" id="cd07958">
    <property type="entry name" value="Anticodon_Ia_Leu_BEm"/>
    <property type="match status" value="1"/>
</dbReference>
<dbReference type="GO" id="GO:0005524">
    <property type="term" value="F:ATP binding"/>
    <property type="evidence" value="ECO:0007669"/>
    <property type="project" value="UniProtKB-UniRule"/>
</dbReference>
<comment type="subcellular location">
    <subcellularLocation>
        <location evidence="9">Cytoplasm</location>
    </subcellularLocation>
</comment>
<dbReference type="Pfam" id="PF13603">
    <property type="entry name" value="tRNA-synt_1_2"/>
    <property type="match status" value="1"/>
</dbReference>
<dbReference type="PROSITE" id="PS00178">
    <property type="entry name" value="AA_TRNA_LIGASE_I"/>
    <property type="match status" value="1"/>
</dbReference>
<dbReference type="InterPro" id="IPR002302">
    <property type="entry name" value="Leu-tRNA-ligase"/>
</dbReference>
<feature type="domain" description="Methionyl/Valyl/Leucyl/Isoleucyl-tRNA synthetase anticodon-binding" evidence="13">
    <location>
        <begin position="779"/>
        <end position="890"/>
    </location>
</feature>
<dbReference type="SUPFAM" id="SSF47323">
    <property type="entry name" value="Anticodon-binding domain of a subclass of class I aminoacyl-tRNA synthetases"/>
    <property type="match status" value="1"/>
</dbReference>
<protein>
    <recommendedName>
        <fullName evidence="9">Leucine--tRNA ligase</fullName>
        <ecNumber evidence="9">6.1.1.4</ecNumber>
    </recommendedName>
    <alternativeName>
        <fullName evidence="9">Leucyl-tRNA synthetase</fullName>
        <shortName evidence="9">LeuRS</shortName>
    </alternativeName>
</protein>
<evidence type="ECO:0000256" key="6">
    <source>
        <dbReference type="ARBA" id="ARBA00022917"/>
    </source>
</evidence>
<comment type="caution">
    <text evidence="9">Lacks conserved residue(s) required for the propagation of feature annotation.</text>
</comment>
<dbReference type="Pfam" id="PF08264">
    <property type="entry name" value="Anticodon_1"/>
    <property type="match status" value="1"/>
</dbReference>
<dbReference type="Gene3D" id="1.10.730.10">
    <property type="entry name" value="Isoleucyl-tRNA Synthetase, Domain 1"/>
    <property type="match status" value="1"/>
</dbReference>
<dbReference type="NCBIfam" id="TIGR00396">
    <property type="entry name" value="leuS_bact"/>
    <property type="match status" value="1"/>
</dbReference>
<dbReference type="FunFam" id="3.40.50.620:FF:000056">
    <property type="entry name" value="Leucine--tRNA ligase"/>
    <property type="match status" value="1"/>
</dbReference>
<dbReference type="InterPro" id="IPR025709">
    <property type="entry name" value="Leu_tRNA-synth_edit"/>
</dbReference>
<evidence type="ECO:0000256" key="1">
    <source>
        <dbReference type="ARBA" id="ARBA00005594"/>
    </source>
</evidence>
<dbReference type="Pfam" id="PF00133">
    <property type="entry name" value="tRNA-synt_1"/>
    <property type="match status" value="2"/>
</dbReference>
<dbReference type="EC" id="6.1.1.4" evidence="9"/>
<dbReference type="InterPro" id="IPR009008">
    <property type="entry name" value="Val/Leu/Ile-tRNA-synth_edit"/>
</dbReference>
<evidence type="ECO:0000256" key="10">
    <source>
        <dbReference type="RuleBase" id="RU363035"/>
    </source>
</evidence>
<dbReference type="HAMAP" id="MF_00049_B">
    <property type="entry name" value="Leu_tRNA_synth_B"/>
    <property type="match status" value="1"/>
</dbReference>
<dbReference type="InterPro" id="IPR009080">
    <property type="entry name" value="tRNAsynth_Ia_anticodon-bd"/>
</dbReference>
<dbReference type="PANTHER" id="PTHR43740">
    <property type="entry name" value="LEUCYL-TRNA SYNTHETASE"/>
    <property type="match status" value="1"/>
</dbReference>
<keyword evidence="3 9" id="KW-0436">Ligase</keyword>
<dbReference type="FunFam" id="1.10.730.10:FF:000011">
    <property type="entry name" value="Leucine--tRNA ligase chloroplastic/mitochondrial"/>
    <property type="match status" value="1"/>
</dbReference>
<evidence type="ECO:0000256" key="5">
    <source>
        <dbReference type="ARBA" id="ARBA00022840"/>
    </source>
</evidence>
<dbReference type="AlphaFoldDB" id="H6RII4"/>
<keyword evidence="5 9" id="KW-0067">ATP-binding</keyword>
<feature type="domain" description="Aminoacyl-tRNA synthetase class Ia" evidence="12">
    <location>
        <begin position="695"/>
        <end position="727"/>
    </location>
</feature>
<dbReference type="InterPro" id="IPR001412">
    <property type="entry name" value="aa-tRNA-synth_I_CS"/>
</dbReference>
<evidence type="ECO:0000259" key="12">
    <source>
        <dbReference type="Pfam" id="PF00133"/>
    </source>
</evidence>
<evidence type="ECO:0000256" key="9">
    <source>
        <dbReference type="HAMAP-Rule" id="MF_00049"/>
    </source>
</evidence>
<accession>H6RII4</accession>
<sequence>MSTYDFQAIETKWQAEWSAKQIYKTTIDHSRPKFYALDMFPYPSGAGLHVGHPLGYIASDIVSRYKRLNGFNVLHPMGFDAFGLPAEQYAIQTGQHPAVTTEENLTCYKEQLNRIGFCYDWDRELRTTDPSYYKWTQWIFIQLFESWYNAKTDKSESIDALITIFENEGNVNITHNGDEAGNFIAEDWENKNKQEKEAVLQCYRLAFQKETTVNWCEELGTVLANDEVKNGLSERGGHEVTQKIMKQWYLRITAYADRLLEGLNRIDWSDSIKETQRNWIGRSEGAQIDFRIEKLDRRQGEAISNITSQISNLKIEVFTTRPDTIFGATFMVLAPDHELVGPISTAEQKAEIEKYATVANNKSELERKKDKSVSGVFTGAYALHPFTQKKLPIYISEYVLSGYGTGAIMAVPAHDERDHAFATKFGIDIIQVIGSKEEINIQVESYDAKYGKLMNSENFDRLSVKEGAAAIIQLAEERGFGTRKVNFKLRDAGYSRQRYWGEPFPIIHQNGVPTVISELPVKLPPVDSYEAKGTGESPLANNKEWVNTPTGRRETDTMPGYAGSSWYFLRYMDPNNDQEFAGKESLEYWNQVDIYIGGTEHATGHLLYSRFWTKFLCDRGHIQFDEPFKKLVNQGMIQGESMLLESEGRELHVPVNIASKEATLDSAQFAQLQKLDNRFETIDFSSIATDGEIKLRTQVEKMSKSKFNVVNPDDISDQYGADTLRLYEMFLGPLEDSKPWSTKGIDGTYRFLKKLWALFFDQDGNQLWTDSEASKDSMKTLHATIKKITEDIDNMSLNTSVAQFMICVNELGSQKCASKSVLEQVLILLNPFAPHITEELWNAIGNGGFIADATWPAFDEKHLIESSKVYPISINGKTRTNLEFPLDMSKEEIEKNVLADEIVQKWLDGKPPKKVIVVPGRIVNVVL</sequence>
<feature type="region of interest" description="Disordered" evidence="11">
    <location>
        <begin position="530"/>
        <end position="556"/>
    </location>
</feature>
<dbReference type="FunFam" id="3.40.50.620:FF:000060">
    <property type="entry name" value="Leucine--tRNA ligase"/>
    <property type="match status" value="1"/>
</dbReference>
<evidence type="ECO:0000256" key="11">
    <source>
        <dbReference type="SAM" id="MobiDB-lite"/>
    </source>
</evidence>
<dbReference type="InterPro" id="IPR014729">
    <property type="entry name" value="Rossmann-like_a/b/a_fold"/>
</dbReference>
<feature type="short sequence motif" description="'KMSKS' region" evidence="9">
    <location>
        <begin position="701"/>
        <end position="705"/>
    </location>
</feature>
<dbReference type="SUPFAM" id="SSF50677">
    <property type="entry name" value="ValRS/IleRS/LeuRS editing domain"/>
    <property type="match status" value="1"/>
</dbReference>
<gene>
    <name evidence="9 15" type="primary">leuS</name>
    <name evidence="15" type="ORF">S3_BF_A10_0026</name>
</gene>
<feature type="domain" description="Aminoacyl-tRNA synthetase class Ia" evidence="12">
    <location>
        <begin position="13"/>
        <end position="145"/>
    </location>
</feature>
<evidence type="ECO:0000256" key="8">
    <source>
        <dbReference type="ARBA" id="ARBA00047469"/>
    </source>
</evidence>
<dbReference type="Gene3D" id="3.40.50.620">
    <property type="entry name" value="HUPs"/>
    <property type="match status" value="3"/>
</dbReference>
<dbReference type="GO" id="GO:0002161">
    <property type="term" value="F:aminoacyl-tRNA deacylase activity"/>
    <property type="evidence" value="ECO:0007669"/>
    <property type="project" value="InterPro"/>
</dbReference>
<evidence type="ECO:0000313" key="15">
    <source>
        <dbReference type="EMBL" id="CCG00959.1"/>
    </source>
</evidence>
<organism evidence="15">
    <name type="scientific">uncultured Flavobacteriia bacterium</name>
    <dbReference type="NCBI Taxonomy" id="212695"/>
    <lineage>
        <taxon>Bacteria</taxon>
        <taxon>Pseudomonadati</taxon>
        <taxon>Bacteroidota</taxon>
        <taxon>Flavobacteriia</taxon>
        <taxon>environmental samples</taxon>
    </lineage>
</organism>
<dbReference type="PANTHER" id="PTHR43740:SF2">
    <property type="entry name" value="LEUCINE--TRNA LIGASE, MITOCHONDRIAL"/>
    <property type="match status" value="1"/>
</dbReference>
<evidence type="ECO:0000256" key="4">
    <source>
        <dbReference type="ARBA" id="ARBA00022741"/>
    </source>
</evidence>
<dbReference type="InterPro" id="IPR002300">
    <property type="entry name" value="aa-tRNA-synth_Ia"/>
</dbReference>
<dbReference type="InterPro" id="IPR013155">
    <property type="entry name" value="M/V/L/I-tRNA-synth_anticd-bd"/>
</dbReference>
<keyword evidence="4 9" id="KW-0547">Nucleotide-binding</keyword>
<reference evidence="15" key="1">
    <citation type="journal article" date="2012" name="Environ. Microbiol.">
        <title>Genomic content of uncultured Bacteroidetes from contrasting oceanic provinces in the North Atlantic Ocean.</title>
        <authorList>
            <person name="Gomez-Pereira P.R."/>
            <person name="Schuler M."/>
            <person name="Fuchs B.M."/>
            <person name="Bennke C."/>
            <person name="Teeling H."/>
            <person name="Waldmann J."/>
            <person name="Richter M."/>
            <person name="Barbe V."/>
            <person name="Bataille E."/>
            <person name="Glockner F.O."/>
            <person name="Amann R."/>
        </authorList>
    </citation>
    <scope>NUCLEOTIDE SEQUENCE</scope>
</reference>